<evidence type="ECO:0000259" key="1">
    <source>
        <dbReference type="Pfam" id="PF05347"/>
    </source>
</evidence>
<dbReference type="Pfam" id="PF05347">
    <property type="entry name" value="Complex1_LYR"/>
    <property type="match status" value="1"/>
</dbReference>
<dbReference type="GO" id="GO:0034551">
    <property type="term" value="P:mitochondrial respiratory chain complex III assembly"/>
    <property type="evidence" value="ECO:0007669"/>
    <property type="project" value="InterPro"/>
</dbReference>
<dbReference type="AlphaFoldDB" id="A0A7S3LEJ8"/>
<dbReference type="GO" id="GO:0005739">
    <property type="term" value="C:mitochondrion"/>
    <property type="evidence" value="ECO:0007669"/>
    <property type="project" value="GOC"/>
</dbReference>
<organism evidence="2">
    <name type="scientific">Amphora coffeiformis</name>
    <dbReference type="NCBI Taxonomy" id="265554"/>
    <lineage>
        <taxon>Eukaryota</taxon>
        <taxon>Sar</taxon>
        <taxon>Stramenopiles</taxon>
        <taxon>Ochrophyta</taxon>
        <taxon>Bacillariophyta</taxon>
        <taxon>Bacillariophyceae</taxon>
        <taxon>Bacillariophycidae</taxon>
        <taxon>Thalassiophysales</taxon>
        <taxon>Catenulaceae</taxon>
        <taxon>Amphora</taxon>
    </lineage>
</organism>
<feature type="domain" description="Complex 1 LYR protein" evidence="1">
    <location>
        <begin position="27"/>
        <end position="87"/>
    </location>
</feature>
<protein>
    <recommendedName>
        <fullName evidence="1">Complex 1 LYR protein domain-containing protein</fullName>
    </recommendedName>
</protein>
<reference evidence="2" key="1">
    <citation type="submission" date="2021-01" db="EMBL/GenBank/DDBJ databases">
        <authorList>
            <person name="Corre E."/>
            <person name="Pelletier E."/>
            <person name="Niang G."/>
            <person name="Scheremetjew M."/>
            <person name="Finn R."/>
            <person name="Kale V."/>
            <person name="Holt S."/>
            <person name="Cochrane G."/>
            <person name="Meng A."/>
            <person name="Brown T."/>
            <person name="Cohen L."/>
        </authorList>
    </citation>
    <scope>NUCLEOTIDE SEQUENCE</scope>
    <source>
        <strain evidence="2">CCMP127</strain>
    </source>
</reference>
<dbReference type="InterPro" id="IPR008011">
    <property type="entry name" value="Complex1_LYR_dom"/>
</dbReference>
<dbReference type="EMBL" id="HBIM01021232">
    <property type="protein sequence ID" value="CAE0419014.1"/>
    <property type="molecule type" value="Transcribed_RNA"/>
</dbReference>
<name>A0A7S3LEJ8_9STRA</name>
<gene>
    <name evidence="2" type="ORF">ACOF00016_LOCUS15874</name>
</gene>
<dbReference type="PANTHER" id="PTHR47484:SF1">
    <property type="entry name" value="COMPLEX 1 PROTEIN CONTAINING PROTEIN, EXPRESSED"/>
    <property type="match status" value="1"/>
</dbReference>
<dbReference type="InterPro" id="IPR045298">
    <property type="entry name" value="Complex1_LYR_LYRM7"/>
</dbReference>
<dbReference type="PANTHER" id="PTHR47484">
    <property type="entry name" value="COMPLEX 1 PROTEIN CONTAINING PROTEIN, EXPRESSED"/>
    <property type="match status" value="1"/>
</dbReference>
<dbReference type="CDD" id="cd20267">
    <property type="entry name" value="Complex1_LYR_LYRM7"/>
    <property type="match status" value="1"/>
</dbReference>
<sequence length="116" mass="13894">MLPPKIWVPSSQALTPVKHLTERTRHKEALSLYREILRTAKHFHWADEKTGEPWNQKLRNQARKEFEESRRETDPLIIARMLVTGRDCVQQVQNRFNEATQVAWKRISKDSERRDF</sequence>
<proteinExistence type="predicted"/>
<evidence type="ECO:0000313" key="2">
    <source>
        <dbReference type="EMBL" id="CAE0419014.1"/>
    </source>
</evidence>
<accession>A0A7S3LEJ8</accession>